<dbReference type="Proteomes" id="UP001149165">
    <property type="component" value="Unassembled WGS sequence"/>
</dbReference>
<dbReference type="GO" id="GO:0005737">
    <property type="term" value="C:cytoplasm"/>
    <property type="evidence" value="ECO:0007669"/>
    <property type="project" value="TreeGrafter"/>
</dbReference>
<name>A0A9W9EU10_9EURO</name>
<evidence type="ECO:0000313" key="5">
    <source>
        <dbReference type="Proteomes" id="UP001149165"/>
    </source>
</evidence>
<reference evidence="4" key="1">
    <citation type="submission" date="2022-11" db="EMBL/GenBank/DDBJ databases">
        <authorList>
            <person name="Petersen C."/>
        </authorList>
    </citation>
    <scope>NUCLEOTIDE SEQUENCE</scope>
    <source>
        <strain evidence="4">IBT 30069</strain>
    </source>
</reference>
<accession>A0A9W9EU10</accession>
<dbReference type="PROSITE" id="PS50011">
    <property type="entry name" value="PROTEIN_KINASE_DOM"/>
    <property type="match status" value="1"/>
</dbReference>
<evidence type="ECO:0000256" key="1">
    <source>
        <dbReference type="ARBA" id="ARBA00022741"/>
    </source>
</evidence>
<evidence type="ECO:0000313" key="4">
    <source>
        <dbReference type="EMBL" id="KAJ5087938.1"/>
    </source>
</evidence>
<evidence type="ECO:0000256" key="2">
    <source>
        <dbReference type="ARBA" id="ARBA00022840"/>
    </source>
</evidence>
<keyword evidence="5" id="KW-1185">Reference proteome</keyword>
<reference evidence="4" key="2">
    <citation type="journal article" date="2023" name="IMA Fungus">
        <title>Comparative genomic study of the Penicillium genus elucidates a diverse pangenome and 15 lateral gene transfer events.</title>
        <authorList>
            <person name="Petersen C."/>
            <person name="Sorensen T."/>
            <person name="Nielsen M.R."/>
            <person name="Sondergaard T.E."/>
            <person name="Sorensen J.L."/>
            <person name="Fitzpatrick D.A."/>
            <person name="Frisvad J.C."/>
            <person name="Nielsen K.L."/>
        </authorList>
    </citation>
    <scope>NUCLEOTIDE SEQUENCE</scope>
    <source>
        <strain evidence="4">IBT 30069</strain>
    </source>
</reference>
<dbReference type="InterPro" id="IPR011009">
    <property type="entry name" value="Kinase-like_dom_sf"/>
</dbReference>
<dbReference type="InterPro" id="IPR000719">
    <property type="entry name" value="Prot_kinase_dom"/>
</dbReference>
<sequence>MSSSENTPPPITIILPPCKDNERILAIGIFSRVYLIDDKIVKKVPRSESEKDLQPIHREALVYKILGTHPRIAEWLSKDETDYVEIKYYPHSDVVKYIETNQNSISSALQSKWFQQIIEAITYIHSREIIHSDLALRQFFIDDDFNLRLGDFNASRCPEHIALGYEKASHCLPRDYEGPNTEASDIFAMGSTLYELVTGQVPYGELYPPMPG</sequence>
<dbReference type="CDD" id="cd00180">
    <property type="entry name" value="PKc"/>
    <property type="match status" value="1"/>
</dbReference>
<keyword evidence="1" id="KW-0547">Nucleotide-binding</keyword>
<keyword evidence="2" id="KW-0067">ATP-binding</keyword>
<gene>
    <name evidence="4" type="ORF">N7456_011554</name>
</gene>
<dbReference type="SMART" id="SM00220">
    <property type="entry name" value="S_TKc"/>
    <property type="match status" value="1"/>
</dbReference>
<dbReference type="GO" id="GO:0005524">
    <property type="term" value="F:ATP binding"/>
    <property type="evidence" value="ECO:0007669"/>
    <property type="project" value="UniProtKB-KW"/>
</dbReference>
<feature type="domain" description="Protein kinase" evidence="3">
    <location>
        <begin position="19"/>
        <end position="212"/>
    </location>
</feature>
<protein>
    <recommendedName>
        <fullName evidence="3">Protein kinase domain-containing protein</fullName>
    </recommendedName>
</protein>
<dbReference type="GO" id="GO:0004674">
    <property type="term" value="F:protein serine/threonine kinase activity"/>
    <property type="evidence" value="ECO:0007669"/>
    <property type="project" value="TreeGrafter"/>
</dbReference>
<organism evidence="4 5">
    <name type="scientific">Penicillium angulare</name>
    <dbReference type="NCBI Taxonomy" id="116970"/>
    <lineage>
        <taxon>Eukaryota</taxon>
        <taxon>Fungi</taxon>
        <taxon>Dikarya</taxon>
        <taxon>Ascomycota</taxon>
        <taxon>Pezizomycotina</taxon>
        <taxon>Eurotiomycetes</taxon>
        <taxon>Eurotiomycetidae</taxon>
        <taxon>Eurotiales</taxon>
        <taxon>Aspergillaceae</taxon>
        <taxon>Penicillium</taxon>
    </lineage>
</organism>
<dbReference type="Pfam" id="PF00069">
    <property type="entry name" value="Pkinase"/>
    <property type="match status" value="1"/>
</dbReference>
<dbReference type="Gene3D" id="1.10.510.10">
    <property type="entry name" value="Transferase(Phosphotransferase) domain 1"/>
    <property type="match status" value="1"/>
</dbReference>
<evidence type="ECO:0000259" key="3">
    <source>
        <dbReference type="PROSITE" id="PS50011"/>
    </source>
</evidence>
<dbReference type="AlphaFoldDB" id="A0A9W9EU10"/>
<comment type="caution">
    <text evidence="4">The sequence shown here is derived from an EMBL/GenBank/DDBJ whole genome shotgun (WGS) entry which is preliminary data.</text>
</comment>
<dbReference type="PANTHER" id="PTHR24346:SF30">
    <property type="entry name" value="MATERNAL EMBRYONIC LEUCINE ZIPPER KINASE"/>
    <property type="match status" value="1"/>
</dbReference>
<dbReference type="EMBL" id="JAPQKH010000007">
    <property type="protein sequence ID" value="KAJ5087938.1"/>
    <property type="molecule type" value="Genomic_DNA"/>
</dbReference>
<proteinExistence type="predicted"/>
<dbReference type="SUPFAM" id="SSF56112">
    <property type="entry name" value="Protein kinase-like (PK-like)"/>
    <property type="match status" value="1"/>
</dbReference>
<dbReference type="GO" id="GO:0035556">
    <property type="term" value="P:intracellular signal transduction"/>
    <property type="evidence" value="ECO:0007669"/>
    <property type="project" value="TreeGrafter"/>
</dbReference>
<dbReference type="PANTHER" id="PTHR24346">
    <property type="entry name" value="MAP/MICROTUBULE AFFINITY-REGULATING KINASE"/>
    <property type="match status" value="1"/>
</dbReference>
<dbReference type="OrthoDB" id="1668230at2759"/>